<dbReference type="PROSITE" id="PS50112">
    <property type="entry name" value="PAS"/>
    <property type="match status" value="1"/>
</dbReference>
<dbReference type="InterPro" id="IPR025944">
    <property type="entry name" value="Sigma_54_int_dom_CS"/>
</dbReference>
<dbReference type="Gene3D" id="3.30.450.20">
    <property type="entry name" value="PAS domain"/>
    <property type="match status" value="1"/>
</dbReference>
<dbReference type="Pfam" id="PF02954">
    <property type="entry name" value="HTH_8"/>
    <property type="match status" value="1"/>
</dbReference>
<dbReference type="PROSITE" id="PS50045">
    <property type="entry name" value="SIGMA54_INTERACT_4"/>
    <property type="match status" value="1"/>
</dbReference>
<reference evidence="8" key="1">
    <citation type="submission" date="2015-02" db="EMBL/GenBank/DDBJ databases">
        <title>Genome Assembly of Bacillaceae bacterium MTCC 8252.</title>
        <authorList>
            <person name="Verma A."/>
            <person name="Khatri I."/>
            <person name="Mual P."/>
            <person name="Subramanian S."/>
            <person name="Krishnamurthi S."/>
        </authorList>
    </citation>
    <scope>NUCLEOTIDE SEQUENCE [LARGE SCALE GENOMIC DNA]</scope>
    <source>
        <strain evidence="8">MTCC 8252</strain>
    </source>
</reference>
<dbReference type="PROSITE" id="PS00688">
    <property type="entry name" value="SIGMA54_INTERACT_3"/>
    <property type="match status" value="1"/>
</dbReference>
<name>A0A0F5HS50_BACTR</name>
<dbReference type="FunFam" id="3.40.50.300:FF:000006">
    <property type="entry name" value="DNA-binding transcriptional regulator NtrC"/>
    <property type="match status" value="1"/>
</dbReference>
<evidence type="ECO:0000256" key="5">
    <source>
        <dbReference type="ARBA" id="ARBA00023163"/>
    </source>
</evidence>
<dbReference type="Pfam" id="PF25601">
    <property type="entry name" value="AAA_lid_14"/>
    <property type="match status" value="1"/>
</dbReference>
<keyword evidence="3" id="KW-0805">Transcription regulation</keyword>
<dbReference type="CDD" id="cd00009">
    <property type="entry name" value="AAA"/>
    <property type="match status" value="1"/>
</dbReference>
<dbReference type="SUPFAM" id="SSF52540">
    <property type="entry name" value="P-loop containing nucleoside triphosphate hydrolases"/>
    <property type="match status" value="1"/>
</dbReference>
<dbReference type="PROSITE" id="PS00675">
    <property type="entry name" value="SIGMA54_INTERACT_1"/>
    <property type="match status" value="1"/>
</dbReference>
<dbReference type="InterPro" id="IPR027417">
    <property type="entry name" value="P-loop_NTPase"/>
</dbReference>
<dbReference type="GO" id="GO:0006355">
    <property type="term" value="P:regulation of DNA-templated transcription"/>
    <property type="evidence" value="ECO:0007669"/>
    <property type="project" value="InterPro"/>
</dbReference>
<keyword evidence="1" id="KW-0547">Nucleotide-binding</keyword>
<organism evidence="8 9">
    <name type="scientific">Bacillus thermotolerans</name>
    <name type="common">Quasibacillus thermotolerans</name>
    <dbReference type="NCBI Taxonomy" id="1221996"/>
    <lineage>
        <taxon>Bacteria</taxon>
        <taxon>Bacillati</taxon>
        <taxon>Bacillota</taxon>
        <taxon>Bacilli</taxon>
        <taxon>Bacillales</taxon>
        <taxon>Bacillaceae</taxon>
        <taxon>Bacillus</taxon>
    </lineage>
</organism>
<dbReference type="GO" id="GO:0005524">
    <property type="term" value="F:ATP binding"/>
    <property type="evidence" value="ECO:0007669"/>
    <property type="project" value="UniProtKB-KW"/>
</dbReference>
<dbReference type="CDD" id="cd00130">
    <property type="entry name" value="PAS"/>
    <property type="match status" value="1"/>
</dbReference>
<feature type="domain" description="PAS" evidence="7">
    <location>
        <begin position="9"/>
        <end position="69"/>
    </location>
</feature>
<dbReference type="NCBIfam" id="TIGR00229">
    <property type="entry name" value="sensory_box"/>
    <property type="match status" value="1"/>
</dbReference>
<dbReference type="InterPro" id="IPR025943">
    <property type="entry name" value="Sigma_54_int_dom_ATP-bd_2"/>
</dbReference>
<dbReference type="RefSeq" id="WP_082090248.1">
    <property type="nucleotide sequence ID" value="NZ_JWIR02000071.1"/>
</dbReference>
<dbReference type="PANTHER" id="PTHR32071">
    <property type="entry name" value="TRANSCRIPTIONAL REGULATORY PROTEIN"/>
    <property type="match status" value="1"/>
</dbReference>
<protein>
    <submittedName>
        <fullName evidence="8">Response regulator of zinc sigma-54-dependent two-component system</fullName>
    </submittedName>
</protein>
<evidence type="ECO:0000256" key="3">
    <source>
        <dbReference type="ARBA" id="ARBA00023015"/>
    </source>
</evidence>
<dbReference type="Gene3D" id="1.10.10.60">
    <property type="entry name" value="Homeodomain-like"/>
    <property type="match status" value="1"/>
</dbReference>
<keyword evidence="5" id="KW-0804">Transcription</keyword>
<dbReference type="Gene3D" id="3.40.50.300">
    <property type="entry name" value="P-loop containing nucleotide triphosphate hydrolases"/>
    <property type="match status" value="1"/>
</dbReference>
<evidence type="ECO:0000313" key="9">
    <source>
        <dbReference type="Proteomes" id="UP000031563"/>
    </source>
</evidence>
<dbReference type="SUPFAM" id="SSF55785">
    <property type="entry name" value="PYP-like sensor domain (PAS domain)"/>
    <property type="match status" value="1"/>
</dbReference>
<evidence type="ECO:0000259" key="6">
    <source>
        <dbReference type="PROSITE" id="PS50045"/>
    </source>
</evidence>
<dbReference type="Pfam" id="PF00158">
    <property type="entry name" value="Sigma54_activat"/>
    <property type="match status" value="1"/>
</dbReference>
<dbReference type="InterPro" id="IPR058031">
    <property type="entry name" value="AAA_lid_NorR"/>
</dbReference>
<evidence type="ECO:0000256" key="1">
    <source>
        <dbReference type="ARBA" id="ARBA00022741"/>
    </source>
</evidence>
<proteinExistence type="predicted"/>
<dbReference type="Gene3D" id="1.10.8.60">
    <property type="match status" value="1"/>
</dbReference>
<dbReference type="PANTHER" id="PTHR32071:SF57">
    <property type="entry name" value="C4-DICARBOXYLATE TRANSPORT TRANSCRIPTIONAL REGULATORY PROTEIN DCTD"/>
    <property type="match status" value="1"/>
</dbReference>
<keyword evidence="9" id="KW-1185">Reference proteome</keyword>
<dbReference type="PROSITE" id="PS00676">
    <property type="entry name" value="SIGMA54_INTERACT_2"/>
    <property type="match status" value="1"/>
</dbReference>
<evidence type="ECO:0000259" key="7">
    <source>
        <dbReference type="PROSITE" id="PS50112"/>
    </source>
</evidence>
<accession>A0A0F5HS50</accession>
<dbReference type="InterPro" id="IPR009057">
    <property type="entry name" value="Homeodomain-like_sf"/>
</dbReference>
<gene>
    <name evidence="8" type="ORF">QY95_03402</name>
</gene>
<dbReference type="AlphaFoldDB" id="A0A0F5HS50"/>
<dbReference type="OrthoDB" id="9771372at2"/>
<sequence length="461" mass="52010">MSNIPLEHSKHYLRTLIEMSPDAVTIVNSSGEVEYWSKQAEVIYSIPLKEIKNKRISDFFKKEDLKVLEILETKKPVFNAYHQPRPDKHVLISSAPIFDEEGKLIGAISIDQDITNVVKLNEKLTLTTTQLQKLKQQYNLQGQVGPLSEIKGNSIAIRQTKELALKVAKTDATVLIQGESGVGKELFSQGIHEASLRKDQPFIPINCGAIPEALFESEFFGYEKGSFTGAYKDGKAGKVEMADGGTLFLDEIGMLPLDMQVKLLRVLQEREVYRVGGSKSIKVDIRVVAATNSDLKEMVEQGTFREDLYYRLNVVTLKIPSLRERIEDIPILVKSFIEEYAIKYQKEEPALSESALQMFMDYQWPGNIRELKNVVERMIIFTDKATITAGDIAPIFPADIKRELPNEAESEGLLQEKALLEKERIEEALTETYGNKSAAAKKLGISRVTLYNKIKAYDIKM</sequence>
<dbReference type="InterPro" id="IPR003593">
    <property type="entry name" value="AAA+_ATPase"/>
</dbReference>
<comment type="caution">
    <text evidence="8">The sequence shown here is derived from an EMBL/GenBank/DDBJ whole genome shotgun (WGS) entry which is preliminary data.</text>
</comment>
<dbReference type="InterPro" id="IPR000014">
    <property type="entry name" value="PAS"/>
</dbReference>
<dbReference type="SMART" id="SM00091">
    <property type="entry name" value="PAS"/>
    <property type="match status" value="1"/>
</dbReference>
<dbReference type="GO" id="GO:0043565">
    <property type="term" value="F:sequence-specific DNA binding"/>
    <property type="evidence" value="ECO:0007669"/>
    <property type="project" value="InterPro"/>
</dbReference>
<evidence type="ECO:0000256" key="2">
    <source>
        <dbReference type="ARBA" id="ARBA00022840"/>
    </source>
</evidence>
<dbReference type="EMBL" id="JWIR02000071">
    <property type="protein sequence ID" value="KKB35549.1"/>
    <property type="molecule type" value="Genomic_DNA"/>
</dbReference>
<dbReference type="SMART" id="SM00382">
    <property type="entry name" value="AAA"/>
    <property type="match status" value="1"/>
</dbReference>
<dbReference type="SUPFAM" id="SSF46689">
    <property type="entry name" value="Homeodomain-like"/>
    <property type="match status" value="1"/>
</dbReference>
<keyword evidence="4" id="KW-0238">DNA-binding</keyword>
<dbReference type="Proteomes" id="UP000031563">
    <property type="component" value="Unassembled WGS sequence"/>
</dbReference>
<dbReference type="STRING" id="1221996.QY95_03402"/>
<evidence type="ECO:0000256" key="4">
    <source>
        <dbReference type="ARBA" id="ARBA00023125"/>
    </source>
</evidence>
<dbReference type="InterPro" id="IPR035965">
    <property type="entry name" value="PAS-like_dom_sf"/>
</dbReference>
<dbReference type="InterPro" id="IPR025662">
    <property type="entry name" value="Sigma_54_int_dom_ATP-bd_1"/>
</dbReference>
<accession>A0A0F5HQC0</accession>
<keyword evidence="2" id="KW-0067">ATP-binding</keyword>
<dbReference type="Pfam" id="PF13426">
    <property type="entry name" value="PAS_9"/>
    <property type="match status" value="1"/>
</dbReference>
<evidence type="ECO:0000313" key="8">
    <source>
        <dbReference type="EMBL" id="KKB35549.1"/>
    </source>
</evidence>
<dbReference type="InterPro" id="IPR002197">
    <property type="entry name" value="HTH_Fis"/>
</dbReference>
<dbReference type="InterPro" id="IPR002078">
    <property type="entry name" value="Sigma_54_int"/>
</dbReference>
<dbReference type="PRINTS" id="PR01590">
    <property type="entry name" value="HTHFIS"/>
</dbReference>
<feature type="domain" description="Sigma-54 factor interaction" evidence="6">
    <location>
        <begin position="150"/>
        <end position="380"/>
    </location>
</feature>